<evidence type="ECO:0000256" key="7">
    <source>
        <dbReference type="ARBA" id="ARBA00035187"/>
    </source>
</evidence>
<dbReference type="OrthoDB" id="67027at2759"/>
<dbReference type="SMART" id="SM00535">
    <property type="entry name" value="RIBOc"/>
    <property type="match status" value="1"/>
</dbReference>
<dbReference type="SUPFAM" id="SSF69065">
    <property type="entry name" value="RNase III domain-like"/>
    <property type="match status" value="1"/>
</dbReference>
<evidence type="ECO:0000259" key="10">
    <source>
        <dbReference type="PROSITE" id="PS50137"/>
    </source>
</evidence>
<evidence type="ECO:0000256" key="4">
    <source>
        <dbReference type="ARBA" id="ARBA00023128"/>
    </source>
</evidence>
<dbReference type="SUPFAM" id="SSF54768">
    <property type="entry name" value="dsRNA-binding domain-like"/>
    <property type="match status" value="1"/>
</dbReference>
<proteinExistence type="inferred from homology"/>
<feature type="compositionally biased region" description="Basic and acidic residues" evidence="9">
    <location>
        <begin position="422"/>
        <end position="433"/>
    </location>
</feature>
<dbReference type="PANTHER" id="PTHR11207">
    <property type="entry name" value="RIBONUCLEASE III"/>
    <property type="match status" value="1"/>
</dbReference>
<reference evidence="13" key="1">
    <citation type="journal article" date="2012" name="Science">
        <title>The Paleozoic origin of enzymatic lignin decomposition reconstructed from 31 fungal genomes.</title>
        <authorList>
            <person name="Floudas D."/>
            <person name="Binder M."/>
            <person name="Riley R."/>
            <person name="Barry K."/>
            <person name="Blanchette R.A."/>
            <person name="Henrissat B."/>
            <person name="Martinez A.T."/>
            <person name="Otillar R."/>
            <person name="Spatafora J.W."/>
            <person name="Yadav J.S."/>
            <person name="Aerts A."/>
            <person name="Benoit I."/>
            <person name="Boyd A."/>
            <person name="Carlson A."/>
            <person name="Copeland A."/>
            <person name="Coutinho P.M."/>
            <person name="de Vries R.P."/>
            <person name="Ferreira P."/>
            <person name="Findley K."/>
            <person name="Foster B."/>
            <person name="Gaskell J."/>
            <person name="Glotzer D."/>
            <person name="Gorecki P."/>
            <person name="Heitman J."/>
            <person name="Hesse C."/>
            <person name="Hori C."/>
            <person name="Igarashi K."/>
            <person name="Jurgens J.A."/>
            <person name="Kallen N."/>
            <person name="Kersten P."/>
            <person name="Kohler A."/>
            <person name="Kuees U."/>
            <person name="Kumar T.K.A."/>
            <person name="Kuo A."/>
            <person name="LaButti K."/>
            <person name="Larrondo L.F."/>
            <person name="Lindquist E."/>
            <person name="Ling A."/>
            <person name="Lombard V."/>
            <person name="Lucas S."/>
            <person name="Lundell T."/>
            <person name="Martin R."/>
            <person name="McLaughlin D.J."/>
            <person name="Morgenstern I."/>
            <person name="Morin E."/>
            <person name="Murat C."/>
            <person name="Nagy L.G."/>
            <person name="Nolan M."/>
            <person name="Ohm R.A."/>
            <person name="Patyshakuliyeva A."/>
            <person name="Rokas A."/>
            <person name="Ruiz-Duenas F.J."/>
            <person name="Sabat G."/>
            <person name="Salamov A."/>
            <person name="Samejima M."/>
            <person name="Schmutz J."/>
            <person name="Slot J.C."/>
            <person name="St John F."/>
            <person name="Stenlid J."/>
            <person name="Sun H."/>
            <person name="Sun S."/>
            <person name="Syed K."/>
            <person name="Tsang A."/>
            <person name="Wiebenga A."/>
            <person name="Young D."/>
            <person name="Pisabarro A."/>
            <person name="Eastwood D.C."/>
            <person name="Martin F."/>
            <person name="Cullen D."/>
            <person name="Grigoriev I.V."/>
            <person name="Hibbett D.S."/>
        </authorList>
    </citation>
    <scope>NUCLEOTIDE SEQUENCE [LARGE SCALE GENOMIC DNA]</scope>
    <source>
        <strain evidence="13">RWD-64-598 SS2</strain>
    </source>
</reference>
<dbReference type="Gene3D" id="3.30.160.20">
    <property type="match status" value="1"/>
</dbReference>
<keyword evidence="13" id="KW-1185">Reference proteome</keyword>
<dbReference type="PROSITE" id="PS50142">
    <property type="entry name" value="RNASE_3_2"/>
    <property type="match status" value="1"/>
</dbReference>
<dbReference type="RefSeq" id="XP_007770923.1">
    <property type="nucleotide sequence ID" value="XM_007772733.1"/>
</dbReference>
<evidence type="ECO:0000256" key="6">
    <source>
        <dbReference type="ARBA" id="ARBA00024034"/>
    </source>
</evidence>
<name>A0A5M3MJL8_CONPW</name>
<dbReference type="InterPro" id="IPR036389">
    <property type="entry name" value="RNase_III_sf"/>
</dbReference>
<keyword evidence="5" id="KW-0687">Ribonucleoprotein</keyword>
<evidence type="ECO:0000256" key="3">
    <source>
        <dbReference type="ARBA" id="ARBA00022980"/>
    </source>
</evidence>
<comment type="caution">
    <text evidence="12">The sequence shown here is derived from an EMBL/GenBank/DDBJ whole genome shotgun (WGS) entry which is preliminary data.</text>
</comment>
<gene>
    <name evidence="12" type="ORF">CONPUDRAFT_107448</name>
</gene>
<feature type="region of interest" description="Disordered" evidence="9">
    <location>
        <begin position="37"/>
        <end position="56"/>
    </location>
</feature>
<dbReference type="CDD" id="cd00593">
    <property type="entry name" value="RIBOc"/>
    <property type="match status" value="1"/>
</dbReference>
<dbReference type="GO" id="GO:0004525">
    <property type="term" value="F:ribonuclease III activity"/>
    <property type="evidence" value="ECO:0007669"/>
    <property type="project" value="InterPro"/>
</dbReference>
<comment type="similarity">
    <text evidence="6">Belongs to the ribonuclease III family. Mitochondrion-specific ribosomal protein mL44 subfamily.</text>
</comment>
<evidence type="ECO:0000259" key="11">
    <source>
        <dbReference type="PROSITE" id="PS50142"/>
    </source>
</evidence>
<protein>
    <recommendedName>
        <fullName evidence="7">Large ribosomal subunit protein mL44</fullName>
    </recommendedName>
</protein>
<dbReference type="InterPro" id="IPR044444">
    <property type="entry name" value="Ribosomal_mL44_DSRM_metazoa"/>
</dbReference>
<evidence type="ECO:0000256" key="1">
    <source>
        <dbReference type="ARBA" id="ARBA00004173"/>
    </source>
</evidence>
<organism evidence="12 13">
    <name type="scientific">Coniophora puteana (strain RWD-64-598)</name>
    <name type="common">Brown rot fungus</name>
    <dbReference type="NCBI Taxonomy" id="741705"/>
    <lineage>
        <taxon>Eukaryota</taxon>
        <taxon>Fungi</taxon>
        <taxon>Dikarya</taxon>
        <taxon>Basidiomycota</taxon>
        <taxon>Agaricomycotina</taxon>
        <taxon>Agaricomycetes</taxon>
        <taxon>Agaricomycetidae</taxon>
        <taxon>Boletales</taxon>
        <taxon>Coniophorineae</taxon>
        <taxon>Coniophoraceae</taxon>
        <taxon>Coniophora</taxon>
    </lineage>
</organism>
<dbReference type="GO" id="GO:0003725">
    <property type="term" value="F:double-stranded RNA binding"/>
    <property type="evidence" value="ECO:0007669"/>
    <property type="project" value="InterPro"/>
</dbReference>
<dbReference type="AlphaFoldDB" id="A0A5M3MJL8"/>
<dbReference type="EMBL" id="JH711581">
    <property type="protein sequence ID" value="EIW79246.1"/>
    <property type="molecule type" value="Genomic_DNA"/>
</dbReference>
<dbReference type="Proteomes" id="UP000053558">
    <property type="component" value="Unassembled WGS sequence"/>
</dbReference>
<dbReference type="KEGG" id="cput:CONPUDRAFT_107448"/>
<feature type="domain" description="RNase III" evidence="11">
    <location>
        <begin position="82"/>
        <end position="223"/>
    </location>
</feature>
<dbReference type="CDD" id="cd19873">
    <property type="entry name" value="DSRM_MRPL3_like"/>
    <property type="match status" value="1"/>
</dbReference>
<accession>A0A5M3MJL8</accession>
<dbReference type="GO" id="GO:0006396">
    <property type="term" value="P:RNA processing"/>
    <property type="evidence" value="ECO:0007669"/>
    <property type="project" value="InterPro"/>
</dbReference>
<dbReference type="SMART" id="SM00358">
    <property type="entry name" value="DSRM"/>
    <property type="match status" value="1"/>
</dbReference>
<dbReference type="GO" id="GO:0005739">
    <property type="term" value="C:mitochondrion"/>
    <property type="evidence" value="ECO:0007669"/>
    <property type="project" value="TreeGrafter"/>
</dbReference>
<evidence type="ECO:0000256" key="9">
    <source>
        <dbReference type="SAM" id="MobiDB-lite"/>
    </source>
</evidence>
<dbReference type="InterPro" id="IPR000999">
    <property type="entry name" value="RNase_III_dom"/>
</dbReference>
<evidence type="ECO:0000256" key="2">
    <source>
        <dbReference type="ARBA" id="ARBA00022884"/>
    </source>
</evidence>
<keyword evidence="4" id="KW-0496">Mitochondrion</keyword>
<dbReference type="GeneID" id="19198649"/>
<dbReference type="OMA" id="HLPTRVM"/>
<dbReference type="Pfam" id="PF22892">
    <property type="entry name" value="DSRM_MRPL44"/>
    <property type="match status" value="1"/>
</dbReference>
<evidence type="ECO:0000256" key="5">
    <source>
        <dbReference type="ARBA" id="ARBA00023274"/>
    </source>
</evidence>
<sequence>MSRVHGRRVYSSAATATKLAIAASHVKNFPPKEAIVPIAQPRSKSARSSKSPRIPNTNAAFPGSFFNAAEWASLQPPPSTAVSAFAHRTGLADILPADTLETTLRTACTHSSFLSLHSRYYPTSPAPVHNANLSTLGNTLLGLFASEYIHASYPHLPLRVLKASVSAYVGPLTCASIAQEMGAVSLLRWYRRSNTPNAPALLHSDALASIPRALVALIFTHGSIDAARKFAHSFFLSREVDLRAMIKFRNPKRALLETVDKFGRERPKSRLLKETGRFSQSPVFVVGIYSGQDKLGEGFGSSLKMAEYRAAEDSLHRLYLTCTPPHLLSLPSSTLPTSFPRSLASLASNISAASSQPPASSELTPDPNAPVFAEEDAFEAAYVPGPLGEPEVLYASGGKSGVVMPKRKPDAGWDGDVLEDEVSSRRSAEDDES</sequence>
<dbReference type="PANTHER" id="PTHR11207:SF32">
    <property type="entry name" value="LARGE RIBOSOMAL SUBUNIT PROTEIN ML44"/>
    <property type="match status" value="1"/>
</dbReference>
<keyword evidence="3" id="KW-0689">Ribosomal protein</keyword>
<dbReference type="Gene3D" id="1.10.1520.10">
    <property type="entry name" value="Ribonuclease III domain"/>
    <property type="match status" value="1"/>
</dbReference>
<keyword evidence="2 8" id="KW-0694">RNA-binding</keyword>
<evidence type="ECO:0000313" key="13">
    <source>
        <dbReference type="Proteomes" id="UP000053558"/>
    </source>
</evidence>
<feature type="compositionally biased region" description="Low complexity" evidence="9">
    <location>
        <begin position="41"/>
        <end position="53"/>
    </location>
</feature>
<dbReference type="GO" id="GO:0003735">
    <property type="term" value="F:structural constituent of ribosome"/>
    <property type="evidence" value="ECO:0007669"/>
    <property type="project" value="TreeGrafter"/>
</dbReference>
<evidence type="ECO:0000313" key="12">
    <source>
        <dbReference type="EMBL" id="EIW79246.1"/>
    </source>
</evidence>
<comment type="subcellular location">
    <subcellularLocation>
        <location evidence="1">Mitochondrion</location>
    </subcellularLocation>
</comment>
<evidence type="ECO:0000256" key="8">
    <source>
        <dbReference type="PROSITE-ProRule" id="PRU00266"/>
    </source>
</evidence>
<feature type="region of interest" description="Disordered" evidence="9">
    <location>
        <begin position="389"/>
        <end position="433"/>
    </location>
</feature>
<dbReference type="InterPro" id="IPR014720">
    <property type="entry name" value="dsRBD_dom"/>
</dbReference>
<feature type="domain" description="DRBM" evidence="10">
    <location>
        <begin position="250"/>
        <end position="320"/>
    </location>
</feature>
<dbReference type="PROSITE" id="PS50137">
    <property type="entry name" value="DS_RBD"/>
    <property type="match status" value="1"/>
</dbReference>
<dbReference type="InterPro" id="IPR044443">
    <property type="entry name" value="Ribosomal_mL44_DSRM_fung"/>
</dbReference>